<dbReference type="InterPro" id="IPR047187">
    <property type="entry name" value="SF1_C_Upf1"/>
</dbReference>
<dbReference type="GO" id="GO:0004386">
    <property type="term" value="F:helicase activity"/>
    <property type="evidence" value="ECO:0007669"/>
    <property type="project" value="InterPro"/>
</dbReference>
<feature type="domain" description="DNA2/NAM7 helicase helicase" evidence="2">
    <location>
        <begin position="920"/>
        <end position="961"/>
    </location>
</feature>
<evidence type="ECO:0000259" key="3">
    <source>
        <dbReference type="Pfam" id="PF13087"/>
    </source>
</evidence>
<evidence type="ECO:0000259" key="1">
    <source>
        <dbReference type="Pfam" id="PF11784"/>
    </source>
</evidence>
<dbReference type="InterPro" id="IPR041677">
    <property type="entry name" value="DNA2/NAM7_AAA_11"/>
</dbReference>
<dbReference type="Proteomes" id="UP000184268">
    <property type="component" value="Unassembled WGS sequence"/>
</dbReference>
<accession>A0A1M5Z453</accession>
<dbReference type="InterPro" id="IPR021754">
    <property type="entry name" value="DUF3320"/>
</dbReference>
<evidence type="ECO:0000313" key="6">
    <source>
        <dbReference type="Proteomes" id="UP000184268"/>
    </source>
</evidence>
<dbReference type="InterPro" id="IPR041679">
    <property type="entry name" value="DNA2/NAM7-like_C"/>
</dbReference>
<gene>
    <name evidence="5" type="ORF">SAMN02745129_4610</name>
</gene>
<evidence type="ECO:0000259" key="4">
    <source>
        <dbReference type="Pfam" id="PF18741"/>
    </source>
</evidence>
<feature type="domain" description="DNA2/NAM7 helicase-like C-terminal" evidence="3">
    <location>
        <begin position="985"/>
        <end position="1181"/>
    </location>
</feature>
<organism evidence="5 6">
    <name type="scientific">Ferrimonas marina</name>
    <dbReference type="NCBI Taxonomy" id="299255"/>
    <lineage>
        <taxon>Bacteria</taxon>
        <taxon>Pseudomonadati</taxon>
        <taxon>Pseudomonadota</taxon>
        <taxon>Gammaproteobacteria</taxon>
        <taxon>Alteromonadales</taxon>
        <taxon>Ferrimonadaceae</taxon>
        <taxon>Ferrimonas</taxon>
    </lineage>
</organism>
<feature type="domain" description="DUF3320" evidence="1">
    <location>
        <begin position="1383"/>
        <end position="1425"/>
    </location>
</feature>
<dbReference type="Pfam" id="PF13087">
    <property type="entry name" value="AAA_12"/>
    <property type="match status" value="1"/>
</dbReference>
<keyword evidence="6" id="KW-1185">Reference proteome</keyword>
<dbReference type="STRING" id="299255.SAMN02745129_4610"/>
<dbReference type="PANTHER" id="PTHR10887:SF530">
    <property type="entry name" value="SUPERFAMILY I DNA HELICASES"/>
    <property type="match status" value="1"/>
</dbReference>
<dbReference type="Pfam" id="PF13086">
    <property type="entry name" value="AAA_11"/>
    <property type="match status" value="2"/>
</dbReference>
<dbReference type="Pfam" id="PF18741">
    <property type="entry name" value="MTES_1575"/>
    <property type="match status" value="1"/>
</dbReference>
<dbReference type="FunFam" id="3.40.50.300:FF:002063">
    <property type="entry name" value="DNA helicase related protein"/>
    <property type="match status" value="1"/>
</dbReference>
<dbReference type="Pfam" id="PF13195">
    <property type="entry name" value="DUF4011"/>
    <property type="match status" value="1"/>
</dbReference>
<evidence type="ECO:0000313" key="5">
    <source>
        <dbReference type="EMBL" id="SHI18989.1"/>
    </source>
</evidence>
<dbReference type="Gene3D" id="3.40.50.300">
    <property type="entry name" value="P-loop containing nucleotide triphosphate hydrolases"/>
    <property type="match status" value="3"/>
</dbReference>
<dbReference type="EMBL" id="FQXG01000009">
    <property type="protein sequence ID" value="SHI18989.1"/>
    <property type="molecule type" value="Genomic_DNA"/>
</dbReference>
<dbReference type="InterPro" id="IPR049468">
    <property type="entry name" value="Restrct_endonuc-II-like_dom"/>
</dbReference>
<dbReference type="InterPro" id="IPR045055">
    <property type="entry name" value="DNA2/NAM7-like"/>
</dbReference>
<dbReference type="CDD" id="cd18808">
    <property type="entry name" value="SF1_C_Upf1"/>
    <property type="match status" value="1"/>
</dbReference>
<dbReference type="InterPro" id="IPR027417">
    <property type="entry name" value="P-loop_NTPase"/>
</dbReference>
<name>A0A1M5Z453_9GAMM</name>
<sequence length="1541" mass="172626">MESRTRQQLDSARQELLDMGLRGNALLSFRHSARRTLEILDESPQPLYDALVEQGKALSFAPLPPPWDAEQAETPSEEALVKHLDALKGEKRHQDRLLQTRLKPKPLDTRLRRIANEAQSCIQEMGIDILYLALGFLHWRSEPDQVRRAPLVLIPVRLQRNDARSRYQLVYSGTELGENLVLEAKLASDFDLTLPRFDSETSLQSYFDQVAEAVAGESQWQVAPQELALGFFAFGKFRMYQDLSQDQWGLEQLEGSLLNRLFDQGFAPIEPESADTPLCLIKDADASQSEAVQASGQAEGLVIQGPPGTGKSQTISNIIGQALSEDKSVLFVSEKMAALEVVKRRLDACHLGHAVLELHSHKSNKRSVLSSIADALAQGQPQSPDRTEQWQQLEQLEQQLARYADKVNQPVGQSGVPFADAVAEAMSLRQQHGDDLPKVPFHAISGWDESQYRAQLQDTEALVAQLEKMGPPCDHPFAGSELQSFSPQLEQHLSMRLASAEGRLKGLLSKLNTLSEAMAIAPADSLNEAERLLLTARQWQQAPDLSGVESDDPQWSDPQILAQIGQGQRLQALTGSIEQRFVPTMVSQPVLSLRQQLQASVGKWWRWLSPGYHRAKQQLTGLLRTPLSQGPGQWVQWLDEVLEYQKLEQELAGHSERMGSLFGQHWRGQDSDWPLLQAQATWLEHYHGLSQRDQVDPELLLSIRQDDASPLPEGALAGAEHHMEQWQQAVESLSQLLQYRALIEDSERSWPQWQQLLGQWQQAEGLYELARFNQLRHQLNLAGLATLTSKAFRWREAPERLCHGLALSWYEGWAAYAYEHEPELSLFDRLSQERAAAQYRNLAGQAQGFHQEALTARLYQHLPSAMARGEVALLRKECSKKRRHLPIRQLMSKAGRAVQQIKPVFMMSPMSVATYLPAEAMEFDLVVFDEASQVKVADALGALLRGRQAIVVGDTQQMPPTDFFQRAFELDDEAALDSDSADVESILSLFLTKGAPQRMLRWHYRSRDESLIAVSNQAFYQNRLVVFPSAGQDPDAAGLSLTHLPNTQYQRGSSRTNPEEASAVAQAVMHHAQQRPQRSLGVVAFSTAQREAIIEALESLRQASPQLEPFFQQHEEEPFFVKNLENVQGDERDSIFISLGYGRSEDGALRQNFGPLNQQGGERRLNVLITRARRQMRVFSNFIADELTVTENTPQGVRALQQFLRFAADPRQVQAQAAVSQPGGALARWLHQQAAQQHTGQTLGDMGTCGVYIDAALADSHQPHRYLLAVEGDGRNYASAASVYDRERTRPAVLEGLGWRRYRSWSVDWYRQPITEQERLNRAIAEAQAAAQQPLDSEVEPAASAQGAEIVRLAPAPNSALTQPYQAFDPRVLRPRTAWELTEDSQLQSELMQILALESPIHEKRLVSLICQAYGLSRASSKIRERVERLLTSAKPSPGQQAPFWFHPEQGVRVRDRTGLEAPLRKLEWISDAELSQALLLAVEHSLQIRSEAAMDLAMDLLGFQRLSASAKSRLALCLAQLLDSGRLQQQGETLSLAASQ</sequence>
<dbReference type="SUPFAM" id="SSF52540">
    <property type="entry name" value="P-loop containing nucleoside triphosphate hydrolases"/>
    <property type="match status" value="1"/>
</dbReference>
<dbReference type="Pfam" id="PF11784">
    <property type="entry name" value="DUF3320"/>
    <property type="match status" value="1"/>
</dbReference>
<dbReference type="RefSeq" id="WP_073326107.1">
    <property type="nucleotide sequence ID" value="NZ_FQXG01000009.1"/>
</dbReference>
<dbReference type="OrthoDB" id="9757917at2"/>
<protein>
    <submittedName>
        <fullName evidence="5">AAA domain-containing protein</fullName>
    </submittedName>
</protein>
<reference evidence="5 6" key="1">
    <citation type="submission" date="2016-11" db="EMBL/GenBank/DDBJ databases">
        <authorList>
            <person name="Jaros S."/>
            <person name="Januszkiewicz K."/>
            <person name="Wedrychowicz H."/>
        </authorList>
    </citation>
    <scope>NUCLEOTIDE SEQUENCE [LARGE SCALE GENOMIC DNA]</scope>
    <source>
        <strain evidence="5 6">DSM 16917</strain>
    </source>
</reference>
<dbReference type="InterPro" id="IPR025103">
    <property type="entry name" value="DUF4011"/>
</dbReference>
<dbReference type="PANTHER" id="PTHR10887">
    <property type="entry name" value="DNA2/NAM7 HELICASE FAMILY"/>
    <property type="match status" value="1"/>
</dbReference>
<feature type="domain" description="DNA2/NAM7 helicase helicase" evidence="2">
    <location>
        <begin position="285"/>
        <end position="409"/>
    </location>
</feature>
<proteinExistence type="predicted"/>
<evidence type="ECO:0000259" key="2">
    <source>
        <dbReference type="Pfam" id="PF13086"/>
    </source>
</evidence>
<feature type="domain" description="Restriction endonuclease type II-like" evidence="4">
    <location>
        <begin position="1246"/>
        <end position="1324"/>
    </location>
</feature>